<evidence type="ECO:0000256" key="1">
    <source>
        <dbReference type="SAM" id="MobiDB-lite"/>
    </source>
</evidence>
<proteinExistence type="predicted"/>
<dbReference type="PANTHER" id="PTHR33675:SF6">
    <property type="entry name" value="OS01G0182500 PROTEIN"/>
    <property type="match status" value="1"/>
</dbReference>
<protein>
    <submittedName>
        <fullName evidence="2">Uncharacterized protein</fullName>
    </submittedName>
</protein>
<comment type="caution">
    <text evidence="2">The sequence shown here is derived from an EMBL/GenBank/DDBJ whole genome shotgun (WGS) entry which is preliminary data.</text>
</comment>
<reference evidence="2" key="1">
    <citation type="submission" date="2020-05" db="EMBL/GenBank/DDBJ databases">
        <title>WGS assembly of Panicum virgatum.</title>
        <authorList>
            <person name="Lovell J.T."/>
            <person name="Jenkins J."/>
            <person name="Shu S."/>
            <person name="Juenger T.E."/>
            <person name="Schmutz J."/>
        </authorList>
    </citation>
    <scope>NUCLEOTIDE SEQUENCE</scope>
    <source>
        <strain evidence="2">AP13</strain>
    </source>
</reference>
<evidence type="ECO:0000313" key="2">
    <source>
        <dbReference type="EMBL" id="KAG2586566.1"/>
    </source>
</evidence>
<dbReference type="AlphaFoldDB" id="A0A8T0RNV9"/>
<feature type="region of interest" description="Disordered" evidence="1">
    <location>
        <begin position="44"/>
        <end position="69"/>
    </location>
</feature>
<feature type="compositionally biased region" description="Basic residues" evidence="1">
    <location>
        <begin position="47"/>
        <end position="66"/>
    </location>
</feature>
<gene>
    <name evidence="2" type="ORF">PVAP13_5NG060208</name>
</gene>
<dbReference type="Proteomes" id="UP000823388">
    <property type="component" value="Chromosome 5N"/>
</dbReference>
<evidence type="ECO:0000313" key="3">
    <source>
        <dbReference type="Proteomes" id="UP000823388"/>
    </source>
</evidence>
<name>A0A8T0RNV9_PANVG</name>
<accession>A0A8T0RNV9</accession>
<keyword evidence="3" id="KW-1185">Reference proteome</keyword>
<dbReference type="PANTHER" id="PTHR33675">
    <property type="entry name" value="NUCLEAR RECEPTOR FAMILY 2 GROUP C PROTEIN"/>
    <property type="match status" value="1"/>
</dbReference>
<dbReference type="EMBL" id="CM029046">
    <property type="protein sequence ID" value="KAG2586566.1"/>
    <property type="molecule type" value="Genomic_DNA"/>
</dbReference>
<organism evidence="2 3">
    <name type="scientific">Panicum virgatum</name>
    <name type="common">Blackwell switchgrass</name>
    <dbReference type="NCBI Taxonomy" id="38727"/>
    <lineage>
        <taxon>Eukaryota</taxon>
        <taxon>Viridiplantae</taxon>
        <taxon>Streptophyta</taxon>
        <taxon>Embryophyta</taxon>
        <taxon>Tracheophyta</taxon>
        <taxon>Spermatophyta</taxon>
        <taxon>Magnoliopsida</taxon>
        <taxon>Liliopsida</taxon>
        <taxon>Poales</taxon>
        <taxon>Poaceae</taxon>
        <taxon>PACMAD clade</taxon>
        <taxon>Panicoideae</taxon>
        <taxon>Panicodae</taxon>
        <taxon>Paniceae</taxon>
        <taxon>Panicinae</taxon>
        <taxon>Panicum</taxon>
        <taxon>Panicum sect. Hiantes</taxon>
    </lineage>
</organism>
<sequence>MVVAWTSATCNRDTPLHPGRDCSPSPASSPVAVAAAPLRLRGESLRWRRTRQRSRGRKKRRRRRCTWRSEAPRTRCPRCTRMPSRTRRRPSSQRRAMENIYQWLSSQHEEATEVPVAAVLTFLQNEIEHRTEESLASPQHAGPQPAYNAAANVHCHPFSFGTLLLHLTLIWMKLTRQETQASRMLFPALYSKISTRII</sequence>